<keyword evidence="6" id="KW-1185">Reference proteome</keyword>
<gene>
    <name evidence="5" type="ORF">HNR11_001967</name>
</gene>
<name>A0A7Z0E9C2_9MICC</name>
<dbReference type="GO" id="GO:0016757">
    <property type="term" value="F:glycosyltransferase activity"/>
    <property type="evidence" value="ECO:0007669"/>
    <property type="project" value="UniProtKB-KW"/>
</dbReference>
<accession>A0A7Z0E9C2</accession>
<dbReference type="Gene3D" id="3.90.550.10">
    <property type="entry name" value="Spore Coat Polysaccharide Biosynthesis Protein SpsA, Chain A"/>
    <property type="match status" value="1"/>
</dbReference>
<proteinExistence type="inferred from homology"/>
<dbReference type="RefSeq" id="WP_179442146.1">
    <property type="nucleotide sequence ID" value="NZ_BAAALK010000002.1"/>
</dbReference>
<evidence type="ECO:0000313" key="6">
    <source>
        <dbReference type="Proteomes" id="UP000560069"/>
    </source>
</evidence>
<dbReference type="AlphaFoldDB" id="A0A7Z0E9C2"/>
<protein>
    <recommendedName>
        <fullName evidence="4">Glycosyltransferase 2-like domain-containing protein</fullName>
    </recommendedName>
</protein>
<feature type="domain" description="Glycosyltransferase 2-like" evidence="4">
    <location>
        <begin position="4"/>
        <end position="135"/>
    </location>
</feature>
<reference evidence="5 6" key="1">
    <citation type="submission" date="2020-07" db="EMBL/GenBank/DDBJ databases">
        <title>Sequencing the genomes of 1000 actinobacteria strains.</title>
        <authorList>
            <person name="Klenk H.-P."/>
        </authorList>
    </citation>
    <scope>NUCLEOTIDE SEQUENCE [LARGE SCALE GENOMIC DNA]</scope>
    <source>
        <strain evidence="5 6">DSM 15664</strain>
    </source>
</reference>
<dbReference type="Proteomes" id="UP000560069">
    <property type="component" value="Unassembled WGS sequence"/>
</dbReference>
<comment type="caution">
    <text evidence="5">The sequence shown here is derived from an EMBL/GenBank/DDBJ whole genome shotgun (WGS) entry which is preliminary data.</text>
</comment>
<sequence length="335" mass="37858">MKVSVIVGYYNRREVLKRTLDSLLNQTHSDFEVIVFDDASTDGTDLELLNLSNIYNDPRLKYVVHSSNIGFVQGLINAIDMATGEYIAIHGSGDVAAPTRLERQAAYLDQYRGVGAVGSWYTNVNDLTGDRNPVRPDANHVDLASLRMQNVYSHGEVMFRRSAYDRAGGYRPEFRFAQDIDLWLRIRREYRLATIPEFLYERHILSDGVTHNPKKFSDQARFSLLARRLLDMTPEETARTLSSLRLHGPSHVVDKADPALQKRFFWGAIDMGLAGSPSNAVISAKENLISPSKRLLVSGFFSIYGTKYLGAPVRSGANWALRSRRTLRQARGRFK</sequence>
<dbReference type="PANTHER" id="PTHR43685">
    <property type="entry name" value="GLYCOSYLTRANSFERASE"/>
    <property type="match status" value="1"/>
</dbReference>
<dbReference type="SUPFAM" id="SSF53448">
    <property type="entry name" value="Nucleotide-diphospho-sugar transferases"/>
    <property type="match status" value="1"/>
</dbReference>
<dbReference type="InterPro" id="IPR050834">
    <property type="entry name" value="Glycosyltransf_2"/>
</dbReference>
<keyword evidence="2" id="KW-0328">Glycosyltransferase</keyword>
<dbReference type="Pfam" id="PF00535">
    <property type="entry name" value="Glycos_transf_2"/>
    <property type="match status" value="1"/>
</dbReference>
<evidence type="ECO:0000256" key="3">
    <source>
        <dbReference type="ARBA" id="ARBA00022679"/>
    </source>
</evidence>
<dbReference type="PANTHER" id="PTHR43685:SF5">
    <property type="entry name" value="GLYCOSYLTRANSFERASE EPSE-RELATED"/>
    <property type="match status" value="1"/>
</dbReference>
<evidence type="ECO:0000256" key="2">
    <source>
        <dbReference type="ARBA" id="ARBA00022676"/>
    </source>
</evidence>
<evidence type="ECO:0000259" key="4">
    <source>
        <dbReference type="Pfam" id="PF00535"/>
    </source>
</evidence>
<organism evidence="5 6">
    <name type="scientific">Nesterenkonia sandarakina</name>
    <dbReference type="NCBI Taxonomy" id="272918"/>
    <lineage>
        <taxon>Bacteria</taxon>
        <taxon>Bacillati</taxon>
        <taxon>Actinomycetota</taxon>
        <taxon>Actinomycetes</taxon>
        <taxon>Micrococcales</taxon>
        <taxon>Micrococcaceae</taxon>
        <taxon>Nesterenkonia</taxon>
    </lineage>
</organism>
<dbReference type="InterPro" id="IPR029044">
    <property type="entry name" value="Nucleotide-diphossugar_trans"/>
</dbReference>
<dbReference type="InterPro" id="IPR001173">
    <property type="entry name" value="Glyco_trans_2-like"/>
</dbReference>
<keyword evidence="3" id="KW-0808">Transferase</keyword>
<evidence type="ECO:0000256" key="1">
    <source>
        <dbReference type="ARBA" id="ARBA00006739"/>
    </source>
</evidence>
<dbReference type="EMBL" id="JACCFQ010000001">
    <property type="protein sequence ID" value="NYJ17433.1"/>
    <property type="molecule type" value="Genomic_DNA"/>
</dbReference>
<comment type="similarity">
    <text evidence="1">Belongs to the glycosyltransferase 2 family.</text>
</comment>
<evidence type="ECO:0000313" key="5">
    <source>
        <dbReference type="EMBL" id="NYJ17433.1"/>
    </source>
</evidence>